<dbReference type="GO" id="GO:0005634">
    <property type="term" value="C:nucleus"/>
    <property type="evidence" value="ECO:0007669"/>
    <property type="project" value="TreeGrafter"/>
</dbReference>
<dbReference type="Pfam" id="PF00176">
    <property type="entry name" value="SNF2-rel_dom"/>
    <property type="match status" value="1"/>
</dbReference>
<dbReference type="Proteomes" id="UP000000759">
    <property type="component" value="Chromosome 1"/>
</dbReference>
<dbReference type="GeneID" id="7196544"/>
<dbReference type="FunFam" id="3.40.50.10810:FF:000094">
    <property type="entry name" value="DNA excision repair protein ERCC-6"/>
    <property type="match status" value="1"/>
</dbReference>
<dbReference type="GO" id="GO:0008094">
    <property type="term" value="F:ATP-dependent activity, acting on DNA"/>
    <property type="evidence" value="ECO:0007669"/>
    <property type="project" value="TreeGrafter"/>
</dbReference>
<dbReference type="InterPro" id="IPR050496">
    <property type="entry name" value="SNF2_RAD54_helicase_repair"/>
</dbReference>
<dbReference type="SMART" id="SM00490">
    <property type="entry name" value="HELICc"/>
    <property type="match status" value="1"/>
</dbReference>
<keyword evidence="2" id="KW-0175">Coiled coil</keyword>
<dbReference type="PANTHER" id="PTHR45629">
    <property type="entry name" value="SNF2/RAD54 FAMILY MEMBER"/>
    <property type="match status" value="1"/>
</dbReference>
<organism evidence="5 6">
    <name type="scientific">Phaeodactylum tricornutum (strain CCAP 1055/1)</name>
    <dbReference type="NCBI Taxonomy" id="556484"/>
    <lineage>
        <taxon>Eukaryota</taxon>
        <taxon>Sar</taxon>
        <taxon>Stramenopiles</taxon>
        <taxon>Ochrophyta</taxon>
        <taxon>Bacillariophyta</taxon>
        <taxon>Bacillariophyceae</taxon>
        <taxon>Bacillariophycidae</taxon>
        <taxon>Naviculales</taxon>
        <taxon>Phaeodactylaceae</taxon>
        <taxon>Phaeodactylum</taxon>
    </lineage>
</organism>
<feature type="domain" description="Helicase C-terminal" evidence="4">
    <location>
        <begin position="330"/>
        <end position="489"/>
    </location>
</feature>
<dbReference type="CDD" id="cd18793">
    <property type="entry name" value="SF2_C_SNF"/>
    <property type="match status" value="1"/>
</dbReference>
<evidence type="ECO:0000259" key="3">
    <source>
        <dbReference type="PROSITE" id="PS51192"/>
    </source>
</evidence>
<name>B7FQ06_PHATC</name>
<dbReference type="InterPro" id="IPR038718">
    <property type="entry name" value="SNF2-like_sf"/>
</dbReference>
<dbReference type="KEGG" id="pti:PHATRDRAFT_24775"/>
<gene>
    <name evidence="5" type="ORF">PHATRDRAFT_24775</name>
</gene>
<dbReference type="Gene3D" id="3.40.50.10810">
    <property type="entry name" value="Tandem AAA-ATPase domain"/>
    <property type="match status" value="1"/>
</dbReference>
<dbReference type="InterPro" id="IPR000330">
    <property type="entry name" value="SNF2_N"/>
</dbReference>
<dbReference type="PROSITE" id="PS51194">
    <property type="entry name" value="HELICASE_CTER"/>
    <property type="match status" value="1"/>
</dbReference>
<dbReference type="PANTHER" id="PTHR45629:SF7">
    <property type="entry name" value="DNA EXCISION REPAIR PROTEIN ERCC-6-RELATED"/>
    <property type="match status" value="1"/>
</dbReference>
<dbReference type="AlphaFoldDB" id="B7FQ06"/>
<dbReference type="PROSITE" id="PS51192">
    <property type="entry name" value="HELICASE_ATP_BIND_1"/>
    <property type="match status" value="1"/>
</dbReference>
<dbReference type="Gene3D" id="3.40.50.300">
    <property type="entry name" value="P-loop containing nucleotide triphosphate hydrolases"/>
    <property type="match status" value="1"/>
</dbReference>
<reference evidence="5 6" key="1">
    <citation type="journal article" date="2008" name="Nature">
        <title>The Phaeodactylum genome reveals the evolutionary history of diatom genomes.</title>
        <authorList>
            <person name="Bowler C."/>
            <person name="Allen A.E."/>
            <person name="Badger J.H."/>
            <person name="Grimwood J."/>
            <person name="Jabbari K."/>
            <person name="Kuo A."/>
            <person name="Maheswari U."/>
            <person name="Martens C."/>
            <person name="Maumus F."/>
            <person name="Otillar R.P."/>
            <person name="Rayko E."/>
            <person name="Salamov A."/>
            <person name="Vandepoele K."/>
            <person name="Beszteri B."/>
            <person name="Gruber A."/>
            <person name="Heijde M."/>
            <person name="Katinka M."/>
            <person name="Mock T."/>
            <person name="Valentin K."/>
            <person name="Verret F."/>
            <person name="Berges J.A."/>
            <person name="Brownlee C."/>
            <person name="Cadoret J.P."/>
            <person name="Chiovitti A."/>
            <person name="Choi C.J."/>
            <person name="Coesel S."/>
            <person name="De Martino A."/>
            <person name="Detter J.C."/>
            <person name="Durkin C."/>
            <person name="Falciatore A."/>
            <person name="Fournet J."/>
            <person name="Haruta M."/>
            <person name="Huysman M.J."/>
            <person name="Jenkins B.D."/>
            <person name="Jiroutova K."/>
            <person name="Jorgensen R.E."/>
            <person name="Joubert Y."/>
            <person name="Kaplan A."/>
            <person name="Kroger N."/>
            <person name="Kroth P.G."/>
            <person name="La Roche J."/>
            <person name="Lindquist E."/>
            <person name="Lommer M."/>
            <person name="Martin-Jezequel V."/>
            <person name="Lopez P.J."/>
            <person name="Lucas S."/>
            <person name="Mangogna M."/>
            <person name="McGinnis K."/>
            <person name="Medlin L.K."/>
            <person name="Montsant A."/>
            <person name="Oudot-Le Secq M.P."/>
            <person name="Napoli C."/>
            <person name="Obornik M."/>
            <person name="Parker M.S."/>
            <person name="Petit J.L."/>
            <person name="Porcel B.M."/>
            <person name="Poulsen N."/>
            <person name="Robison M."/>
            <person name="Rychlewski L."/>
            <person name="Rynearson T.A."/>
            <person name="Schmutz J."/>
            <person name="Shapiro H."/>
            <person name="Siaut M."/>
            <person name="Stanley M."/>
            <person name="Sussman M.R."/>
            <person name="Taylor A.R."/>
            <person name="Vardi A."/>
            <person name="von Dassow P."/>
            <person name="Vyverman W."/>
            <person name="Willis A."/>
            <person name="Wyrwicz L.S."/>
            <person name="Rokhsar D.S."/>
            <person name="Weissenbach J."/>
            <person name="Armbrust E.V."/>
            <person name="Green B.R."/>
            <person name="Van de Peer Y."/>
            <person name="Grigoriev I.V."/>
        </authorList>
    </citation>
    <scope>NUCLEOTIDE SEQUENCE [LARGE SCALE GENOMIC DNA]</scope>
    <source>
        <strain evidence="5 6">CCAP 1055/1</strain>
    </source>
</reference>
<evidence type="ECO:0000313" key="5">
    <source>
        <dbReference type="EMBL" id="EEC51264.1"/>
    </source>
</evidence>
<dbReference type="SMART" id="SM00487">
    <property type="entry name" value="DEXDc"/>
    <property type="match status" value="1"/>
</dbReference>
<feature type="domain" description="Helicase ATP-binding" evidence="3">
    <location>
        <begin position="2"/>
        <end position="165"/>
    </location>
</feature>
<dbReference type="InterPro" id="IPR014001">
    <property type="entry name" value="Helicase_ATP-bd"/>
</dbReference>
<feature type="coiled-coil region" evidence="2">
    <location>
        <begin position="561"/>
        <end position="589"/>
    </location>
</feature>
<sequence>MWKLHQEEAGGIIGDEMGLGKTVQASSFIGVLAASRKLKSVLIISPATMLQHWLNELAVWAPGLRRILIHQSGEDLETLPSHSFCGTGYVVLTTYENVRRNTDIYTEHAWSYVVLDEAQKIRNPDADITLACKRIRTPHRLAMSGTPIQNDLKELWSLFDFVFPGRLGTLPAFEQEFADTIKRGGYSNASPMQVQLAYRCAMVLRDLINPYLLRRQKKDVIEVSRMPGKTEHVLFCRLSQRQRALYEAFLLSDEVTKVVKGSKQLFAAVTMLRKICNHPDLACDPDEASFESFVRNGYVNQGDLDEDLSDLDSDIGEEKSLVERSGKLEVLSKILPLWKKQGHRVLIFCQWRKMLDIIERLIMLKEWKFGRLDGNTNVASRQRLVDQFNSDESYFGMLCTTRTGGVGLNLTGANRIILYDPDWNPQTDAQARERAWRFGQEREVTVYRLITAGTIEEKIYQRQIFKTALSNKVLQDPRQRRLFSQKDLRDLFTLKADAGSVRSGGEGLTETGAITRHGGVVNIDEDPTDEPSLDNDEALKTVMRSRGLAGVFDHNFVEIDSTKKSRTLREMEEEAKRVAKEAIDALQQSVATKQRFVPTWTGSEETQQRRFGTPKMHMVDSKDSLSSRTLLASIRQRDNAVHSGGNHLPPSDESQEYAKLLAKIKDYVYRYRPTTDDLLKEFESVSNTDVAIFRRLLKSVANVDSGRWLLK</sequence>
<evidence type="ECO:0000256" key="1">
    <source>
        <dbReference type="ARBA" id="ARBA00022801"/>
    </source>
</evidence>
<dbReference type="Pfam" id="PF00271">
    <property type="entry name" value="Helicase_C"/>
    <property type="match status" value="1"/>
</dbReference>
<dbReference type="OrthoDB" id="413460at2759"/>
<dbReference type="GO" id="GO:0016787">
    <property type="term" value="F:hydrolase activity"/>
    <property type="evidence" value="ECO:0007669"/>
    <property type="project" value="UniProtKB-KW"/>
</dbReference>
<dbReference type="SUPFAM" id="SSF52540">
    <property type="entry name" value="P-loop containing nucleoside triphosphate hydrolases"/>
    <property type="match status" value="2"/>
</dbReference>
<dbReference type="eggNOG" id="KOG0387">
    <property type="taxonomic scope" value="Eukaryota"/>
</dbReference>
<dbReference type="GO" id="GO:0005524">
    <property type="term" value="F:ATP binding"/>
    <property type="evidence" value="ECO:0007669"/>
    <property type="project" value="InterPro"/>
</dbReference>
<evidence type="ECO:0000313" key="6">
    <source>
        <dbReference type="Proteomes" id="UP000000759"/>
    </source>
</evidence>
<dbReference type="PaxDb" id="2850-Phatr24775"/>
<proteinExistence type="predicted"/>
<reference evidence="6" key="2">
    <citation type="submission" date="2008-08" db="EMBL/GenBank/DDBJ databases">
        <authorList>
            <consortium name="Diatom Consortium"/>
            <person name="Grigoriev I."/>
            <person name="Grimwood J."/>
            <person name="Kuo A."/>
            <person name="Otillar R.P."/>
            <person name="Salamov A."/>
            <person name="Detter J.C."/>
            <person name="Lindquist E."/>
            <person name="Shapiro H."/>
            <person name="Lucas S."/>
            <person name="Glavina del Rio T."/>
            <person name="Pitluck S."/>
            <person name="Rokhsar D."/>
            <person name="Bowler C."/>
        </authorList>
    </citation>
    <scope>GENOME REANNOTATION</scope>
    <source>
        <strain evidence="6">CCAP 1055/1</strain>
    </source>
</reference>
<keyword evidence="6" id="KW-1185">Reference proteome</keyword>
<dbReference type="RefSeq" id="XP_002176801.1">
    <property type="nucleotide sequence ID" value="XM_002176765.1"/>
</dbReference>
<dbReference type="InterPro" id="IPR001650">
    <property type="entry name" value="Helicase_C-like"/>
</dbReference>
<protein>
    <submittedName>
        <fullName evidence="5">Uncharacterized protein</fullName>
    </submittedName>
</protein>
<dbReference type="STRING" id="556484.B7FQ06"/>
<dbReference type="EMBL" id="CM000605">
    <property type="protein sequence ID" value="EEC51264.1"/>
    <property type="molecule type" value="Genomic_DNA"/>
</dbReference>
<accession>B7FQ06</accession>
<dbReference type="GO" id="GO:0006283">
    <property type="term" value="P:transcription-coupled nucleotide-excision repair"/>
    <property type="evidence" value="ECO:0007669"/>
    <property type="project" value="TreeGrafter"/>
</dbReference>
<dbReference type="InterPro" id="IPR049730">
    <property type="entry name" value="SNF2/RAD54-like_C"/>
</dbReference>
<evidence type="ECO:0000256" key="2">
    <source>
        <dbReference type="SAM" id="Coils"/>
    </source>
</evidence>
<keyword evidence="1" id="KW-0378">Hydrolase</keyword>
<evidence type="ECO:0000259" key="4">
    <source>
        <dbReference type="PROSITE" id="PS51194"/>
    </source>
</evidence>
<dbReference type="InterPro" id="IPR027417">
    <property type="entry name" value="P-loop_NTPase"/>
</dbReference>
<dbReference type="InParanoid" id="B7FQ06"/>